<evidence type="ECO:0000256" key="11">
    <source>
        <dbReference type="ARBA" id="ARBA00023065"/>
    </source>
</evidence>
<dbReference type="EMBL" id="UZAM01017245">
    <property type="protein sequence ID" value="VDP46543.1"/>
    <property type="molecule type" value="Genomic_DNA"/>
</dbReference>
<evidence type="ECO:0000256" key="16">
    <source>
        <dbReference type="SAM" id="Phobius"/>
    </source>
</evidence>
<evidence type="ECO:0000256" key="9">
    <source>
        <dbReference type="ARBA" id="ARBA00022989"/>
    </source>
</evidence>
<keyword evidence="7 14" id="KW-0256">Endoplasmic reticulum</keyword>
<feature type="transmembrane region" description="Helical" evidence="16">
    <location>
        <begin position="88"/>
        <end position="106"/>
    </location>
</feature>
<dbReference type="InterPro" id="IPR008559">
    <property type="entry name" value="TMCO1"/>
</dbReference>
<reference evidence="19" key="1">
    <citation type="submission" date="2016-06" db="UniProtKB">
        <authorList>
            <consortium name="WormBaseParasite"/>
        </authorList>
    </citation>
    <scope>IDENTIFICATION</scope>
</reference>
<dbReference type="PANTHER" id="PTHR20917:SF0">
    <property type="entry name" value="CALCIUM LOAD-ACTIVATED CALCIUM CHANNEL"/>
    <property type="match status" value="1"/>
</dbReference>
<keyword evidence="8 14" id="KW-0106">Calcium</keyword>
<keyword evidence="18" id="KW-1185">Reference proteome</keyword>
<evidence type="ECO:0000256" key="6">
    <source>
        <dbReference type="ARBA" id="ARBA00022692"/>
    </source>
</evidence>
<comment type="function">
    <text evidence="14">Calcium-selective channel required to prevent calcium stores from overfilling.</text>
</comment>
<sequence length="175" mass="20389">MIADSLLIIFISICTAFIGEGLTYLLVYKSDRYKRLKTEIEKQSKRLERKRDQVGEFAERVNKRKIEKQEERLKGTNRDLSVFKMKSMFAIGLAFTALLSTFNSIFEGRIVAKLPFTPISWFQGISHRSLLGEDYTDCSFIFLYILSTMSIRQVKRRSLFLILFSSVNQILRHIA</sequence>
<evidence type="ECO:0000256" key="4">
    <source>
        <dbReference type="ARBA" id="ARBA00022568"/>
    </source>
</evidence>
<keyword evidence="9 16" id="KW-1133">Transmembrane helix</keyword>
<dbReference type="GO" id="GO:0005789">
    <property type="term" value="C:endoplasmic reticulum membrane"/>
    <property type="evidence" value="ECO:0007669"/>
    <property type="project" value="UniProtKB-SubCell"/>
</dbReference>
<evidence type="ECO:0000313" key="19">
    <source>
        <dbReference type="WBParaSite" id="SBAD_0001263301-mRNA-1"/>
    </source>
</evidence>
<dbReference type="InterPro" id="IPR002809">
    <property type="entry name" value="EMC3/TMCO1"/>
</dbReference>
<evidence type="ECO:0000256" key="5">
    <source>
        <dbReference type="ARBA" id="ARBA00022673"/>
    </source>
</evidence>
<dbReference type="GO" id="GO:0005262">
    <property type="term" value="F:calcium channel activity"/>
    <property type="evidence" value="ECO:0007669"/>
    <property type="project" value="UniProtKB-UniRule"/>
</dbReference>
<keyword evidence="12 14" id="KW-0472">Membrane</keyword>
<evidence type="ECO:0000256" key="2">
    <source>
        <dbReference type="ARBA" id="ARBA00006537"/>
    </source>
</evidence>
<dbReference type="SMART" id="SM01415">
    <property type="entry name" value="DUF106"/>
    <property type="match status" value="1"/>
</dbReference>
<dbReference type="Pfam" id="PF01956">
    <property type="entry name" value="EMC3_TMCO1"/>
    <property type="match status" value="1"/>
</dbReference>
<evidence type="ECO:0000313" key="17">
    <source>
        <dbReference type="EMBL" id="VDP46543.1"/>
    </source>
</evidence>
<evidence type="ECO:0000256" key="3">
    <source>
        <dbReference type="ARBA" id="ARBA00022448"/>
    </source>
</evidence>
<keyword evidence="5 14" id="KW-0107">Calcium channel</keyword>
<evidence type="ECO:0000256" key="8">
    <source>
        <dbReference type="ARBA" id="ARBA00022837"/>
    </source>
</evidence>
<dbReference type="GO" id="GO:0032469">
    <property type="term" value="P:endoplasmic reticulum calcium ion homeostasis"/>
    <property type="evidence" value="ECO:0007669"/>
    <property type="project" value="UniProtKB-UniRule"/>
</dbReference>
<gene>
    <name evidence="17" type="ORF">SBAD_LOCUS12228</name>
</gene>
<proteinExistence type="inferred from homology"/>
<protein>
    <recommendedName>
        <fullName evidence="14">Calcium load-activated calcium channel</fullName>
        <shortName evidence="14">CLAC channel</shortName>
    </recommendedName>
</protein>
<name>A0A183J8N0_9BILA</name>
<keyword evidence="11 14" id="KW-0406">Ion transport</keyword>
<evidence type="ECO:0000256" key="12">
    <source>
        <dbReference type="ARBA" id="ARBA00023136"/>
    </source>
</evidence>
<feature type="coiled-coil region" evidence="15">
    <location>
        <begin position="30"/>
        <end position="60"/>
    </location>
</feature>
<dbReference type="Proteomes" id="UP000270296">
    <property type="component" value="Unassembled WGS sequence"/>
</dbReference>
<evidence type="ECO:0000256" key="14">
    <source>
        <dbReference type="PIRNR" id="PIRNR023322"/>
    </source>
</evidence>
<dbReference type="OrthoDB" id="342726at2759"/>
<reference evidence="17 18" key="2">
    <citation type="submission" date="2018-11" db="EMBL/GenBank/DDBJ databases">
        <authorList>
            <consortium name="Pathogen Informatics"/>
        </authorList>
    </citation>
    <scope>NUCLEOTIDE SEQUENCE [LARGE SCALE GENOMIC DNA]</scope>
</reference>
<dbReference type="WBParaSite" id="SBAD_0001263301-mRNA-1">
    <property type="protein sequence ID" value="SBAD_0001263301-mRNA-1"/>
    <property type="gene ID" value="SBAD_0001263301"/>
</dbReference>
<keyword evidence="13" id="KW-0407">Ion channel</keyword>
<accession>A0A183J8N0</accession>
<evidence type="ECO:0000256" key="7">
    <source>
        <dbReference type="ARBA" id="ARBA00022824"/>
    </source>
</evidence>
<dbReference type="AlphaFoldDB" id="A0A183J8N0"/>
<comment type="subcellular location">
    <subcellularLocation>
        <location evidence="1">Endoplasmic reticulum membrane</location>
        <topology evidence="1">Multi-pass membrane protein</topology>
    </subcellularLocation>
</comment>
<evidence type="ECO:0000313" key="18">
    <source>
        <dbReference type="Proteomes" id="UP000270296"/>
    </source>
</evidence>
<evidence type="ECO:0000256" key="15">
    <source>
        <dbReference type="SAM" id="Coils"/>
    </source>
</evidence>
<evidence type="ECO:0000256" key="1">
    <source>
        <dbReference type="ARBA" id="ARBA00004477"/>
    </source>
</evidence>
<keyword evidence="3 14" id="KW-0813">Transport</keyword>
<keyword evidence="10 15" id="KW-0175">Coiled coil</keyword>
<keyword evidence="6 16" id="KW-0812">Transmembrane</keyword>
<comment type="similarity">
    <text evidence="2 14">Belongs to the TMCO1 family.</text>
</comment>
<organism evidence="19">
    <name type="scientific">Soboliphyme baturini</name>
    <dbReference type="NCBI Taxonomy" id="241478"/>
    <lineage>
        <taxon>Eukaryota</taxon>
        <taxon>Metazoa</taxon>
        <taxon>Ecdysozoa</taxon>
        <taxon>Nematoda</taxon>
        <taxon>Enoplea</taxon>
        <taxon>Dorylaimia</taxon>
        <taxon>Dioctophymatida</taxon>
        <taxon>Dioctophymatoidea</taxon>
        <taxon>Soboliphymatidae</taxon>
        <taxon>Soboliphyme</taxon>
    </lineage>
</organism>
<dbReference type="PIRSF" id="PIRSF023322">
    <property type="entry name" value="DUF841_euk"/>
    <property type="match status" value="1"/>
</dbReference>
<keyword evidence="4" id="KW-0109">Calcium transport</keyword>
<feature type="transmembrane region" description="Helical" evidence="16">
    <location>
        <begin position="6"/>
        <end position="27"/>
    </location>
</feature>
<evidence type="ECO:0000256" key="10">
    <source>
        <dbReference type="ARBA" id="ARBA00023054"/>
    </source>
</evidence>
<dbReference type="PANTHER" id="PTHR20917">
    <property type="entry name" value="PNAS-RELATED"/>
    <property type="match status" value="1"/>
</dbReference>
<evidence type="ECO:0000256" key="13">
    <source>
        <dbReference type="ARBA" id="ARBA00023303"/>
    </source>
</evidence>